<keyword evidence="2" id="KW-0067">ATP-binding</keyword>
<dbReference type="PANTHER" id="PTHR32071">
    <property type="entry name" value="TRANSCRIPTIONAL REGULATORY PROTEIN"/>
    <property type="match status" value="1"/>
</dbReference>
<reference evidence="8 9" key="1">
    <citation type="journal article" date="2012" name="BMC Genomics">
        <title>Genome-guided analysis of physiological and morphological traits of the fermentative acetate oxidizer Thermacetogenium phaeum.</title>
        <authorList>
            <person name="Oehler D."/>
            <person name="Poehlein A."/>
            <person name="Leimbach A."/>
            <person name="Muller N."/>
            <person name="Daniel R."/>
            <person name="Gottschalk G."/>
            <person name="Schink B."/>
        </authorList>
    </citation>
    <scope>NUCLEOTIDE SEQUENCE [LARGE SCALE GENOMIC DNA]</scope>
    <source>
        <strain evidence="9">ATCC BAA-254 / DSM 26808 / PB</strain>
    </source>
</reference>
<evidence type="ECO:0000256" key="5">
    <source>
        <dbReference type="ARBA" id="ARBA00023163"/>
    </source>
</evidence>
<dbReference type="InterPro" id="IPR025944">
    <property type="entry name" value="Sigma_54_int_dom_CS"/>
</dbReference>
<dbReference type="CDD" id="cd00009">
    <property type="entry name" value="AAA"/>
    <property type="match status" value="1"/>
</dbReference>
<dbReference type="InterPro" id="IPR002197">
    <property type="entry name" value="HTH_Fis"/>
</dbReference>
<organism evidence="8 9">
    <name type="scientific">Thermacetogenium phaeum (strain ATCC BAA-254 / DSM 26808 / PB)</name>
    <dbReference type="NCBI Taxonomy" id="1089553"/>
    <lineage>
        <taxon>Bacteria</taxon>
        <taxon>Bacillati</taxon>
        <taxon>Bacillota</taxon>
        <taxon>Clostridia</taxon>
        <taxon>Thermoanaerobacterales</taxon>
        <taxon>Thermoanaerobacteraceae</taxon>
        <taxon>Thermacetogenium</taxon>
    </lineage>
</organism>
<dbReference type="InterPro" id="IPR029016">
    <property type="entry name" value="GAF-like_dom_sf"/>
</dbReference>
<dbReference type="GO" id="GO:0005524">
    <property type="term" value="F:ATP binding"/>
    <property type="evidence" value="ECO:0007669"/>
    <property type="project" value="UniProtKB-KW"/>
</dbReference>
<dbReference type="PROSITE" id="PS00676">
    <property type="entry name" value="SIGMA54_INTERACT_2"/>
    <property type="match status" value="1"/>
</dbReference>
<dbReference type="InterPro" id="IPR027417">
    <property type="entry name" value="P-loop_NTPase"/>
</dbReference>
<keyword evidence="9" id="KW-1185">Reference proteome</keyword>
<dbReference type="InterPro" id="IPR000014">
    <property type="entry name" value="PAS"/>
</dbReference>
<dbReference type="Proteomes" id="UP000000467">
    <property type="component" value="Chromosome"/>
</dbReference>
<dbReference type="Gene3D" id="1.10.8.60">
    <property type="match status" value="1"/>
</dbReference>
<dbReference type="SMART" id="SM00382">
    <property type="entry name" value="AAA"/>
    <property type="match status" value="1"/>
</dbReference>
<dbReference type="AlphaFoldDB" id="K4LCF4"/>
<dbReference type="Pfam" id="PF02954">
    <property type="entry name" value="HTH_8"/>
    <property type="match status" value="1"/>
</dbReference>
<dbReference type="STRING" id="1089553.Tph_c01700"/>
<dbReference type="PANTHER" id="PTHR32071:SF57">
    <property type="entry name" value="C4-DICARBOXYLATE TRANSPORT TRANSCRIPTIONAL REGULATORY PROTEIN DCTD"/>
    <property type="match status" value="1"/>
</dbReference>
<dbReference type="InterPro" id="IPR025943">
    <property type="entry name" value="Sigma_54_int_dom_ATP-bd_2"/>
</dbReference>
<dbReference type="FunFam" id="3.40.50.300:FF:000006">
    <property type="entry name" value="DNA-binding transcriptional regulator NtrC"/>
    <property type="match status" value="1"/>
</dbReference>
<dbReference type="PROSITE" id="PS50112">
    <property type="entry name" value="PAS"/>
    <property type="match status" value="1"/>
</dbReference>
<evidence type="ECO:0000313" key="8">
    <source>
        <dbReference type="EMBL" id="AFV10418.1"/>
    </source>
</evidence>
<evidence type="ECO:0000256" key="3">
    <source>
        <dbReference type="ARBA" id="ARBA00023015"/>
    </source>
</evidence>
<protein>
    <submittedName>
        <fullName evidence="8">Sigma54 specific transcriptional regulator</fullName>
    </submittedName>
</protein>
<dbReference type="SUPFAM" id="SSF52540">
    <property type="entry name" value="P-loop containing nucleoside triphosphate hydrolases"/>
    <property type="match status" value="1"/>
</dbReference>
<dbReference type="GO" id="GO:0043565">
    <property type="term" value="F:sequence-specific DNA binding"/>
    <property type="evidence" value="ECO:0007669"/>
    <property type="project" value="InterPro"/>
</dbReference>
<dbReference type="PROSITE" id="PS00675">
    <property type="entry name" value="SIGMA54_INTERACT_1"/>
    <property type="match status" value="1"/>
</dbReference>
<dbReference type="PRINTS" id="PR01590">
    <property type="entry name" value="HTHFIS"/>
</dbReference>
<dbReference type="eggNOG" id="COG3284">
    <property type="taxonomic scope" value="Bacteria"/>
</dbReference>
<dbReference type="InterPro" id="IPR058031">
    <property type="entry name" value="AAA_lid_NorR"/>
</dbReference>
<name>K4LCF4_THEPS</name>
<dbReference type="InterPro" id="IPR035965">
    <property type="entry name" value="PAS-like_dom_sf"/>
</dbReference>
<dbReference type="Gene3D" id="1.10.10.60">
    <property type="entry name" value="Homeodomain-like"/>
    <property type="match status" value="1"/>
</dbReference>
<dbReference type="Pfam" id="PF25601">
    <property type="entry name" value="AAA_lid_14"/>
    <property type="match status" value="1"/>
</dbReference>
<evidence type="ECO:0000313" key="9">
    <source>
        <dbReference type="Proteomes" id="UP000000467"/>
    </source>
</evidence>
<evidence type="ECO:0000259" key="6">
    <source>
        <dbReference type="PROSITE" id="PS50045"/>
    </source>
</evidence>
<dbReference type="OrthoDB" id="9803970at2"/>
<evidence type="ECO:0000256" key="4">
    <source>
        <dbReference type="ARBA" id="ARBA00023125"/>
    </source>
</evidence>
<dbReference type="InterPro" id="IPR003593">
    <property type="entry name" value="AAA+_ATPase"/>
</dbReference>
<keyword evidence="3" id="KW-0805">Transcription regulation</keyword>
<dbReference type="KEGG" id="tpz:Tph_c01700"/>
<dbReference type="InterPro" id="IPR009057">
    <property type="entry name" value="Homeodomain-like_sf"/>
</dbReference>
<dbReference type="GO" id="GO:0006355">
    <property type="term" value="P:regulation of DNA-templated transcription"/>
    <property type="evidence" value="ECO:0007669"/>
    <property type="project" value="InterPro"/>
</dbReference>
<gene>
    <name evidence="8" type="ordered locus">Tph_c01700</name>
</gene>
<dbReference type="SUPFAM" id="SSF55785">
    <property type="entry name" value="PYP-like sensor domain (PAS domain)"/>
    <property type="match status" value="1"/>
</dbReference>
<sequence>MAKRRFFEEDEDPRKNPDICPEVAESWIRSKNYGVNPFDIKSQKAPDENVIKKAFHDNKLLIQTAVPFIKKFMPFLTISDYILGLTDRYGTVLYNAGNENAFKYINQRKRSIKFLSAGEEFIGTNANILSIIHKIPVQLIGPNNYLVIHEHHIASAAPILNSNGEVIGSLSVMQDYGDLNNSQKIYAHTLGWVTSMAEAITKQYEIQRKTLQLETAYKTLEKSLSVAEQGFVTLDGNGMITHISKKAMEMLGITDTHAINQHYTKYFGVDASIRDALLNGYNVHDLELSVGYDSHDKKYLISIDHIWDDKKVSRQGAVIYMTKVSRMDKIIAKRGGTKAYFAFDDIIGESEEIRRAISFAKQVALTNTNILLIGESGTGKELFAQAIHNSYCPDGPFVAVNCASMPRNLIESELFGYEGGAFTGADRKGRPGKFELANGGTLFLDEIGDMPIELQPVLLRVLEERQVMRIGGTKYIPVNVRIIAATNKDLLELIRKRQFREDLYYRLAVLKIEIPPLRQRGNDALILAKYFVETTCQKIGKKPPEIGADARKVISTYHWPGNIRQLENAIVHAVYMCNGKTITANDLPLEIICEEKSPENRRELLSIAELEKDAIIKAMRLTKKNTAKAAEILGIGRTTLYKKLKDYKIEL</sequence>
<dbReference type="SUPFAM" id="SSF46689">
    <property type="entry name" value="Homeodomain-like"/>
    <property type="match status" value="1"/>
</dbReference>
<dbReference type="HOGENOM" id="CLU_000445_8_12_9"/>
<dbReference type="PROSITE" id="PS00688">
    <property type="entry name" value="SIGMA54_INTERACT_3"/>
    <property type="match status" value="1"/>
</dbReference>
<dbReference type="InterPro" id="IPR025662">
    <property type="entry name" value="Sigma_54_int_dom_ATP-bd_1"/>
</dbReference>
<dbReference type="Pfam" id="PF00158">
    <property type="entry name" value="Sigma54_activat"/>
    <property type="match status" value="1"/>
</dbReference>
<feature type="domain" description="PAS" evidence="7">
    <location>
        <begin position="216"/>
        <end position="261"/>
    </location>
</feature>
<accession>K4LCF4</accession>
<proteinExistence type="predicted"/>
<feature type="domain" description="Sigma-54 factor interaction" evidence="6">
    <location>
        <begin position="346"/>
        <end position="575"/>
    </location>
</feature>
<evidence type="ECO:0000256" key="2">
    <source>
        <dbReference type="ARBA" id="ARBA00022840"/>
    </source>
</evidence>
<keyword evidence="5" id="KW-0804">Transcription</keyword>
<dbReference type="EMBL" id="CP003732">
    <property type="protein sequence ID" value="AFV10418.1"/>
    <property type="molecule type" value="Genomic_DNA"/>
</dbReference>
<dbReference type="RefSeq" id="WP_015049338.1">
    <property type="nucleotide sequence ID" value="NC_018870.1"/>
</dbReference>
<evidence type="ECO:0000259" key="7">
    <source>
        <dbReference type="PROSITE" id="PS50112"/>
    </source>
</evidence>
<keyword evidence="1" id="KW-0547">Nucleotide-binding</keyword>
<dbReference type="Gene3D" id="3.40.50.300">
    <property type="entry name" value="P-loop containing nucleotide triphosphate hydrolases"/>
    <property type="match status" value="1"/>
</dbReference>
<keyword evidence="4" id="KW-0238">DNA-binding</keyword>
<dbReference type="Gene3D" id="3.30.450.40">
    <property type="match status" value="1"/>
</dbReference>
<evidence type="ECO:0000256" key="1">
    <source>
        <dbReference type="ARBA" id="ARBA00022741"/>
    </source>
</evidence>
<dbReference type="InterPro" id="IPR002078">
    <property type="entry name" value="Sigma_54_int"/>
</dbReference>
<dbReference type="Gene3D" id="3.30.450.20">
    <property type="entry name" value="PAS domain"/>
    <property type="match status" value="1"/>
</dbReference>
<dbReference type="PROSITE" id="PS50045">
    <property type="entry name" value="SIGMA54_INTERACT_4"/>
    <property type="match status" value="1"/>
</dbReference>